<organism evidence="3 4">
    <name type="scientific">Minwuia thermotolerans</name>
    <dbReference type="NCBI Taxonomy" id="2056226"/>
    <lineage>
        <taxon>Bacteria</taxon>
        <taxon>Pseudomonadati</taxon>
        <taxon>Pseudomonadota</taxon>
        <taxon>Alphaproteobacteria</taxon>
        <taxon>Minwuiales</taxon>
        <taxon>Minwuiaceae</taxon>
        <taxon>Minwuia</taxon>
    </lineage>
</organism>
<reference evidence="3 4" key="1">
    <citation type="submission" date="2017-11" db="EMBL/GenBank/DDBJ databases">
        <title>Draft genome sequence of Rhizobiales bacterium SY3-13.</title>
        <authorList>
            <person name="Sun C."/>
        </authorList>
    </citation>
    <scope>NUCLEOTIDE SEQUENCE [LARGE SCALE GENOMIC DNA]</scope>
    <source>
        <strain evidence="3 4">SY3-13</strain>
    </source>
</reference>
<dbReference type="AlphaFoldDB" id="A0A2M9G5J9"/>
<feature type="region of interest" description="Disordered" evidence="1">
    <location>
        <begin position="22"/>
        <end position="49"/>
    </location>
</feature>
<evidence type="ECO:0008006" key="5">
    <source>
        <dbReference type="Google" id="ProtNLM"/>
    </source>
</evidence>
<name>A0A2M9G5J9_9PROT</name>
<protein>
    <recommendedName>
        <fullName evidence="5">Argininosuccinate lyase</fullName>
    </recommendedName>
</protein>
<evidence type="ECO:0000256" key="2">
    <source>
        <dbReference type="SAM" id="SignalP"/>
    </source>
</evidence>
<keyword evidence="4" id="KW-1185">Reference proteome</keyword>
<accession>A0A2M9G5J9</accession>
<dbReference type="Proteomes" id="UP000229498">
    <property type="component" value="Unassembled WGS sequence"/>
</dbReference>
<gene>
    <name evidence="3" type="ORF">CVT23_03710</name>
</gene>
<keyword evidence="2" id="KW-0732">Signal</keyword>
<feature type="chain" id="PRO_5014987097" description="Argininosuccinate lyase" evidence="2">
    <location>
        <begin position="20"/>
        <end position="63"/>
    </location>
</feature>
<proteinExistence type="predicted"/>
<dbReference type="PROSITE" id="PS51257">
    <property type="entry name" value="PROKAR_LIPOPROTEIN"/>
    <property type="match status" value="1"/>
</dbReference>
<sequence>MRRLLRPLVLVGVAVGLLAGCGPHQPLDDPPPQHGELKPGPGVFTGADGKFVIVGGGRKKRDY</sequence>
<evidence type="ECO:0000256" key="1">
    <source>
        <dbReference type="SAM" id="MobiDB-lite"/>
    </source>
</evidence>
<feature type="signal peptide" evidence="2">
    <location>
        <begin position="1"/>
        <end position="19"/>
    </location>
</feature>
<comment type="caution">
    <text evidence="3">The sequence shown here is derived from an EMBL/GenBank/DDBJ whole genome shotgun (WGS) entry which is preliminary data.</text>
</comment>
<evidence type="ECO:0000313" key="3">
    <source>
        <dbReference type="EMBL" id="PJK30981.1"/>
    </source>
</evidence>
<dbReference type="EMBL" id="PHIG01000011">
    <property type="protein sequence ID" value="PJK30981.1"/>
    <property type="molecule type" value="Genomic_DNA"/>
</dbReference>
<evidence type="ECO:0000313" key="4">
    <source>
        <dbReference type="Proteomes" id="UP000229498"/>
    </source>
</evidence>